<reference evidence="3" key="1">
    <citation type="journal article" date="2014" name="Int. J. Syst. Evol. Microbiol.">
        <title>Complete genome sequence of Corynebacterium casei LMG S-19264T (=DSM 44701T), isolated from a smear-ripened cheese.</title>
        <authorList>
            <consortium name="US DOE Joint Genome Institute (JGI-PGF)"/>
            <person name="Walter F."/>
            <person name="Albersmeier A."/>
            <person name="Kalinowski J."/>
            <person name="Ruckert C."/>
        </authorList>
    </citation>
    <scope>NUCLEOTIDE SEQUENCE</scope>
    <source>
        <strain evidence="3">CGMCC 4.7430</strain>
    </source>
</reference>
<reference evidence="3" key="2">
    <citation type="submission" date="2020-09" db="EMBL/GenBank/DDBJ databases">
        <authorList>
            <person name="Sun Q."/>
            <person name="Zhou Y."/>
        </authorList>
    </citation>
    <scope>NUCLEOTIDE SEQUENCE</scope>
    <source>
        <strain evidence="3">CGMCC 4.7430</strain>
    </source>
</reference>
<gene>
    <name evidence="3" type="ORF">GCM10012278_09180</name>
</gene>
<feature type="region of interest" description="Disordered" evidence="1">
    <location>
        <begin position="22"/>
        <end position="44"/>
    </location>
</feature>
<evidence type="ECO:0000256" key="1">
    <source>
        <dbReference type="SAM" id="MobiDB-lite"/>
    </source>
</evidence>
<evidence type="ECO:0000313" key="3">
    <source>
        <dbReference type="EMBL" id="GGP02339.1"/>
    </source>
</evidence>
<accession>A0A918E3L1</accession>
<dbReference type="PROSITE" id="PS51257">
    <property type="entry name" value="PROKAR_LIPOPROTEIN"/>
    <property type="match status" value="1"/>
</dbReference>
<evidence type="ECO:0000313" key="4">
    <source>
        <dbReference type="Proteomes" id="UP000660745"/>
    </source>
</evidence>
<feature type="signal peptide" evidence="2">
    <location>
        <begin position="1"/>
        <end position="19"/>
    </location>
</feature>
<keyword evidence="2" id="KW-0732">Signal</keyword>
<organism evidence="3 4">
    <name type="scientific">Nonomuraea glycinis</name>
    <dbReference type="NCBI Taxonomy" id="2047744"/>
    <lineage>
        <taxon>Bacteria</taxon>
        <taxon>Bacillati</taxon>
        <taxon>Actinomycetota</taxon>
        <taxon>Actinomycetes</taxon>
        <taxon>Streptosporangiales</taxon>
        <taxon>Streptosporangiaceae</taxon>
        <taxon>Nonomuraea</taxon>
    </lineage>
</organism>
<sequence>MPKTTVTLLSLALAASLVACSPDNDQRGPGAEGDRRSSETGISADFPRQNVIVTAVCSPGNGSGGVVNVDGWEPQSWKHVAHTEFRLPDTAVVQSDKGRPATAVQELCKLADMLADARDVTAIRSLFDQDFTKMAVVTEDPETEGTHVGYLDRSGKFTDLTGNEEFGNTPHEDNAVFVPDGSAVWFTHEVDGQERVASRALAGDHKAVDQLQVETVGERHLIVVGTPGRVVLANDAHVSPDGKRLLSESYVQELAADLRAVGPDLVEKGRFISCDGGGQVGWLDNDTVLCDAKSTREGRFATLDISPGAKPGAPIVPDNDHGNNGMVVSPDGQQFAFLSAKGTVRDYYLCDTKPGSTPKKVERTGEFSTLGDTAVFIDWR</sequence>
<dbReference type="Proteomes" id="UP000660745">
    <property type="component" value="Unassembled WGS sequence"/>
</dbReference>
<keyword evidence="4" id="KW-1185">Reference proteome</keyword>
<evidence type="ECO:0000256" key="2">
    <source>
        <dbReference type="SAM" id="SignalP"/>
    </source>
</evidence>
<protein>
    <recommendedName>
        <fullName evidence="5">DUF839 domain-containing protein</fullName>
    </recommendedName>
</protein>
<comment type="caution">
    <text evidence="3">The sequence shown here is derived from an EMBL/GenBank/DDBJ whole genome shotgun (WGS) entry which is preliminary data.</text>
</comment>
<feature type="chain" id="PRO_5039191933" description="DUF839 domain-containing protein" evidence="2">
    <location>
        <begin position="20"/>
        <end position="380"/>
    </location>
</feature>
<proteinExistence type="predicted"/>
<dbReference type="SUPFAM" id="SSF69304">
    <property type="entry name" value="Tricorn protease N-terminal domain"/>
    <property type="match status" value="1"/>
</dbReference>
<evidence type="ECO:0008006" key="5">
    <source>
        <dbReference type="Google" id="ProtNLM"/>
    </source>
</evidence>
<dbReference type="AlphaFoldDB" id="A0A918E3L1"/>
<name>A0A918E3L1_9ACTN</name>
<dbReference type="EMBL" id="BMNK01000001">
    <property type="protein sequence ID" value="GGP02339.1"/>
    <property type="molecule type" value="Genomic_DNA"/>
</dbReference>